<dbReference type="PROSITE" id="PS50011">
    <property type="entry name" value="PROTEIN_KINASE_DOM"/>
    <property type="match status" value="1"/>
</dbReference>
<reference evidence="2" key="1">
    <citation type="submission" date="2021-01" db="EMBL/GenBank/DDBJ databases">
        <authorList>
            <person name="Corre E."/>
            <person name="Pelletier E."/>
            <person name="Niang G."/>
            <person name="Scheremetjew M."/>
            <person name="Finn R."/>
            <person name="Kale V."/>
            <person name="Holt S."/>
            <person name="Cochrane G."/>
            <person name="Meng A."/>
            <person name="Brown T."/>
            <person name="Cohen L."/>
        </authorList>
    </citation>
    <scope>NUCLEOTIDE SEQUENCE</scope>
    <source>
        <strain evidence="2">10249 10 AB</strain>
    </source>
</reference>
<protein>
    <recommendedName>
        <fullName evidence="1">Protein kinase domain-containing protein</fullName>
    </recommendedName>
</protein>
<dbReference type="GO" id="GO:0004674">
    <property type="term" value="F:protein serine/threonine kinase activity"/>
    <property type="evidence" value="ECO:0007669"/>
    <property type="project" value="TreeGrafter"/>
</dbReference>
<evidence type="ECO:0000313" key="2">
    <source>
        <dbReference type="EMBL" id="CAE0728096.1"/>
    </source>
</evidence>
<gene>
    <name evidence="2" type="ORF">PAUS00366_LOCUS20880</name>
</gene>
<dbReference type="Gene3D" id="3.30.200.20">
    <property type="entry name" value="Phosphorylase Kinase, domain 1"/>
    <property type="match status" value="1"/>
</dbReference>
<name>A0A7S4AVI8_9STRA</name>
<dbReference type="InterPro" id="IPR011009">
    <property type="entry name" value="Kinase-like_dom_sf"/>
</dbReference>
<dbReference type="Pfam" id="PF00069">
    <property type="entry name" value="Pkinase"/>
    <property type="match status" value="1"/>
</dbReference>
<dbReference type="SMART" id="SM00220">
    <property type="entry name" value="S_TKc"/>
    <property type="match status" value="1"/>
</dbReference>
<sequence length="467" mass="52995">MTMGNNDAAILEVPEAHVAGKIKTKHVKRRKEALFHWCEMIVGELLGTGAFCDVHELLDVHLLDKKELAGMRNKCQTVEEQSEQRKRENLYRTCHDAMGKSRYVVKHLRFELAADRGVKVFNHAASDCLKEFDILSRLSHPNIVQLWGSAFSGRNGISNNDDDKRDSSKIAVDNNPETFFILLERVEETLSQRIRQWIFTQRRMAMEIDSRISDTETALPPFHAKKLLFALDIATALAHIHSHGMVFRDLKPDNIGIAQGGIAKLFDFGLCRTLPLQNDKASSCRNNAKREAVYRMTKVGTRRYMSPEMISGHGYNQKADCYCWAMVFYEMLSLQKPYAKYDRAAHKVLVCEKKGRPRISGVKIPWSSRDLLKKSWAHNFSDRPSMEEVCELLEPMIDTVEEQGLPLIERSLRAVSEMAKLLAFDDCGDRGDDYPPGNKNCFCSPQKSSCTETTSSMPDIISVAATE</sequence>
<dbReference type="PANTHER" id="PTHR44329">
    <property type="entry name" value="SERINE/THREONINE-PROTEIN KINASE TNNI3K-RELATED"/>
    <property type="match status" value="1"/>
</dbReference>
<dbReference type="InterPro" id="IPR000719">
    <property type="entry name" value="Prot_kinase_dom"/>
</dbReference>
<dbReference type="AlphaFoldDB" id="A0A7S4AVI8"/>
<evidence type="ECO:0000259" key="1">
    <source>
        <dbReference type="PROSITE" id="PS50011"/>
    </source>
</evidence>
<organism evidence="2">
    <name type="scientific">Pseudo-nitzschia australis</name>
    <dbReference type="NCBI Taxonomy" id="44445"/>
    <lineage>
        <taxon>Eukaryota</taxon>
        <taxon>Sar</taxon>
        <taxon>Stramenopiles</taxon>
        <taxon>Ochrophyta</taxon>
        <taxon>Bacillariophyta</taxon>
        <taxon>Bacillariophyceae</taxon>
        <taxon>Bacillariophycidae</taxon>
        <taxon>Bacillariales</taxon>
        <taxon>Bacillariaceae</taxon>
        <taxon>Pseudo-nitzschia</taxon>
    </lineage>
</organism>
<dbReference type="SUPFAM" id="SSF56112">
    <property type="entry name" value="Protein kinase-like (PK-like)"/>
    <property type="match status" value="1"/>
</dbReference>
<dbReference type="GO" id="GO:0005524">
    <property type="term" value="F:ATP binding"/>
    <property type="evidence" value="ECO:0007669"/>
    <property type="project" value="InterPro"/>
</dbReference>
<accession>A0A7S4AVI8</accession>
<dbReference type="InterPro" id="IPR051681">
    <property type="entry name" value="Ser/Thr_Kinases-Pseudokinases"/>
</dbReference>
<dbReference type="EMBL" id="HBIX01031524">
    <property type="protein sequence ID" value="CAE0728096.1"/>
    <property type="molecule type" value="Transcribed_RNA"/>
</dbReference>
<dbReference type="Gene3D" id="1.10.510.10">
    <property type="entry name" value="Transferase(Phosphotransferase) domain 1"/>
    <property type="match status" value="1"/>
</dbReference>
<proteinExistence type="predicted"/>
<feature type="domain" description="Protein kinase" evidence="1">
    <location>
        <begin position="40"/>
        <end position="397"/>
    </location>
</feature>